<dbReference type="KEGG" id="ade:Adeh_1380"/>
<comment type="similarity">
    <text evidence="3">Belongs to the methyl-accepting chemotaxis (MCP) protein family.</text>
</comment>
<feature type="compositionally biased region" description="Pro residues" evidence="5">
    <location>
        <begin position="567"/>
        <end position="577"/>
    </location>
</feature>
<dbReference type="InterPro" id="IPR003660">
    <property type="entry name" value="HAMP_dom"/>
</dbReference>
<dbReference type="HOGENOM" id="CLU_000445_107_16_7"/>
<dbReference type="PRINTS" id="PR00260">
    <property type="entry name" value="CHEMTRNSDUCR"/>
</dbReference>
<dbReference type="Pfam" id="PF00672">
    <property type="entry name" value="HAMP"/>
    <property type="match status" value="1"/>
</dbReference>
<dbReference type="PANTHER" id="PTHR43531">
    <property type="entry name" value="PROTEIN ICFG"/>
    <property type="match status" value="1"/>
</dbReference>
<dbReference type="eggNOG" id="COG0840">
    <property type="taxonomic scope" value="Bacteria"/>
</dbReference>
<dbReference type="OrthoDB" id="9763018at2"/>
<reference evidence="9" key="1">
    <citation type="submission" date="2006-01" db="EMBL/GenBank/DDBJ databases">
        <title>Complete sequence of Anaeromyxobacter dehalogenans 2CP-C.</title>
        <authorList>
            <consortium name="US DOE Joint Genome Institute"/>
            <person name="Copeland A."/>
            <person name="Lucas S."/>
            <person name="Lapidus A."/>
            <person name="Barry K."/>
            <person name="Detter J.C."/>
            <person name="Glavina T."/>
            <person name="Hammon N."/>
            <person name="Israni S."/>
            <person name="Pitluck S."/>
            <person name="Brettin T."/>
            <person name="Bruce D."/>
            <person name="Han C."/>
            <person name="Tapia R."/>
            <person name="Gilna P."/>
            <person name="Kiss H."/>
            <person name="Schmutz J."/>
            <person name="Larimer F."/>
            <person name="Land M."/>
            <person name="Kyrpides N."/>
            <person name="Anderson I."/>
            <person name="Sanford R.A."/>
            <person name="Ritalahti K.M."/>
            <person name="Thomas H.S."/>
            <person name="Kirby J.R."/>
            <person name="Zhulin I.B."/>
            <person name="Loeffler F.E."/>
            <person name="Richardson P."/>
        </authorList>
    </citation>
    <scope>NUCLEOTIDE SEQUENCE</scope>
    <source>
        <strain evidence="9">2CP-C</strain>
    </source>
</reference>
<dbReference type="SMART" id="SM00283">
    <property type="entry name" value="MA"/>
    <property type="match status" value="1"/>
</dbReference>
<keyword evidence="6" id="KW-0472">Membrane</keyword>
<dbReference type="InterPro" id="IPR024478">
    <property type="entry name" value="HlyB_4HB_MCP"/>
</dbReference>
<dbReference type="PROSITE" id="PS50111">
    <property type="entry name" value="CHEMOTAXIS_TRANSDUC_2"/>
    <property type="match status" value="1"/>
</dbReference>
<gene>
    <name evidence="9" type="ordered locus">Adeh_1380</name>
</gene>
<feature type="transmembrane region" description="Helical" evidence="6">
    <location>
        <begin position="192"/>
        <end position="212"/>
    </location>
</feature>
<evidence type="ECO:0000313" key="9">
    <source>
        <dbReference type="EMBL" id="ABC81154.1"/>
    </source>
</evidence>
<dbReference type="STRING" id="290397.Adeh_1380"/>
<evidence type="ECO:0000256" key="2">
    <source>
        <dbReference type="ARBA" id="ARBA00022500"/>
    </source>
</evidence>
<feature type="domain" description="HAMP" evidence="8">
    <location>
        <begin position="266"/>
        <end position="304"/>
    </location>
</feature>
<comment type="subcellular location">
    <subcellularLocation>
        <location evidence="1">Membrane</location>
    </subcellularLocation>
</comment>
<dbReference type="Pfam" id="PF12729">
    <property type="entry name" value="4HB_MCP_1"/>
    <property type="match status" value="1"/>
</dbReference>
<evidence type="ECO:0000256" key="4">
    <source>
        <dbReference type="PROSITE-ProRule" id="PRU00284"/>
    </source>
</evidence>
<dbReference type="eggNOG" id="COG3850">
    <property type="taxonomic scope" value="Bacteria"/>
</dbReference>
<keyword evidence="2" id="KW-0145">Chemotaxis</keyword>
<dbReference type="Gene3D" id="1.10.287.950">
    <property type="entry name" value="Methyl-accepting chemotaxis protein"/>
    <property type="match status" value="1"/>
</dbReference>
<dbReference type="AlphaFoldDB" id="Q2IQS1"/>
<dbReference type="GO" id="GO:0004888">
    <property type="term" value="F:transmembrane signaling receptor activity"/>
    <property type="evidence" value="ECO:0007669"/>
    <property type="project" value="InterPro"/>
</dbReference>
<name>Q2IQS1_ANADE</name>
<feature type="compositionally biased region" description="Low complexity" evidence="5">
    <location>
        <begin position="578"/>
        <end position="589"/>
    </location>
</feature>
<dbReference type="FunFam" id="1.10.287.950:FF:000001">
    <property type="entry name" value="Methyl-accepting chemotaxis sensory transducer"/>
    <property type="match status" value="1"/>
</dbReference>
<evidence type="ECO:0000256" key="1">
    <source>
        <dbReference type="ARBA" id="ARBA00004370"/>
    </source>
</evidence>
<dbReference type="InterPro" id="IPR051310">
    <property type="entry name" value="MCP_chemotaxis"/>
</dbReference>
<accession>Q2IQS1</accession>
<dbReference type="InterPro" id="IPR004090">
    <property type="entry name" value="Chemotax_Me-accpt_rcpt"/>
</dbReference>
<dbReference type="EMBL" id="CP000251">
    <property type="protein sequence ID" value="ABC81154.1"/>
    <property type="molecule type" value="Genomic_DNA"/>
</dbReference>
<evidence type="ECO:0000256" key="6">
    <source>
        <dbReference type="SAM" id="Phobius"/>
    </source>
</evidence>
<protein>
    <submittedName>
        <fullName evidence="9">Methyl-accepting chemotaxis sensory transducer</fullName>
    </submittedName>
</protein>
<dbReference type="PANTHER" id="PTHR43531:SF11">
    <property type="entry name" value="METHYL-ACCEPTING CHEMOTAXIS PROTEIN 3"/>
    <property type="match status" value="1"/>
</dbReference>
<keyword evidence="4" id="KW-0807">Transducer</keyword>
<keyword evidence="6" id="KW-1133">Transmembrane helix</keyword>
<feature type="compositionally biased region" description="Low complexity" evidence="5">
    <location>
        <begin position="547"/>
        <end position="563"/>
    </location>
</feature>
<dbReference type="SUPFAM" id="SSF58104">
    <property type="entry name" value="Methyl-accepting chemotaxis protein (MCP) signaling domain"/>
    <property type="match status" value="1"/>
</dbReference>
<keyword evidence="6" id="KW-0812">Transmembrane</keyword>
<feature type="domain" description="Methyl-accepting transducer" evidence="7">
    <location>
        <begin position="309"/>
        <end position="524"/>
    </location>
</feature>
<evidence type="ECO:0000256" key="5">
    <source>
        <dbReference type="SAM" id="MobiDB-lite"/>
    </source>
</evidence>
<dbReference type="GO" id="GO:0007165">
    <property type="term" value="P:signal transduction"/>
    <property type="evidence" value="ECO:0007669"/>
    <property type="project" value="UniProtKB-KW"/>
</dbReference>
<dbReference type="GO" id="GO:0006935">
    <property type="term" value="P:chemotaxis"/>
    <property type="evidence" value="ECO:0007669"/>
    <property type="project" value="UniProtKB-KW"/>
</dbReference>
<dbReference type="InterPro" id="IPR004089">
    <property type="entry name" value="MCPsignal_dom"/>
</dbReference>
<dbReference type="SMART" id="SM00304">
    <property type="entry name" value="HAMP"/>
    <property type="match status" value="2"/>
</dbReference>
<dbReference type="Gene3D" id="6.10.340.10">
    <property type="match status" value="1"/>
</dbReference>
<evidence type="ECO:0000259" key="8">
    <source>
        <dbReference type="PROSITE" id="PS50885"/>
    </source>
</evidence>
<organism evidence="9 10">
    <name type="scientific">Anaeromyxobacter dehalogenans (strain 2CP-C)</name>
    <dbReference type="NCBI Taxonomy" id="290397"/>
    <lineage>
        <taxon>Bacteria</taxon>
        <taxon>Pseudomonadati</taxon>
        <taxon>Myxococcota</taxon>
        <taxon>Myxococcia</taxon>
        <taxon>Myxococcales</taxon>
        <taxon>Cystobacterineae</taxon>
        <taxon>Anaeromyxobacteraceae</taxon>
        <taxon>Anaeromyxobacter</taxon>
    </lineage>
</organism>
<evidence type="ECO:0000259" key="7">
    <source>
        <dbReference type="PROSITE" id="PS50111"/>
    </source>
</evidence>
<dbReference type="CDD" id="cd06225">
    <property type="entry name" value="HAMP"/>
    <property type="match status" value="1"/>
</dbReference>
<evidence type="ECO:0000313" key="10">
    <source>
        <dbReference type="Proteomes" id="UP000001935"/>
    </source>
</evidence>
<dbReference type="Pfam" id="PF00015">
    <property type="entry name" value="MCPsignal"/>
    <property type="match status" value="1"/>
</dbReference>
<dbReference type="RefSeq" id="WP_011420437.1">
    <property type="nucleotide sequence ID" value="NC_007760.1"/>
</dbReference>
<sequence>MRWYENLGITAKLLVGFTLVALMAGVVGGVGYRQVTALNSADSFLYHKCTLSLKYLAEMVASYRGQKSELQDALAETTRSAREAPLAKLEAYEARFQDRMKRYPETFSTDADRKAFAELEGLHRAYSAARDRVAAHIRAGEDARAQEVLRGELATAFEAERATLQAMLDANDEVARQTSEANDALAARATRMMLATALAAMLLAVGLGILVARTISRPIGAMVTAAERMAVGDLDVELREDRKDEVGVLARAFGAMNRALRGVTGAAQEVAGGNLRVQLQARSDRDELLRALAEMVRRLTEVVQGVKVAADGVAAGSEQLSAASEQTSQGATEQASSIEEISASMEEMGSNIRQNADNASQTEQLATRAAGVAAEGGEAVARTVEAMKQIAGKVSIIGEIARQTNLLALNAAIEAARAGEHGKGFAVVASEVRKLAERSQKAAGEITELSATSVSVAEKAGELLGRIRPEAQKTSELVQEISAASREQDTGAAQISKAIQQLDQVIQQNASGAEEMSSTAEELTAQAVKLQELIAFFRVDDGAARTLSRPAAPARPAAAPARKAPARPGPGATPPASKPAARPAAAPGAGVHVELAEPPEPEPGYQAY</sequence>
<dbReference type="PROSITE" id="PS50885">
    <property type="entry name" value="HAMP"/>
    <property type="match status" value="2"/>
</dbReference>
<evidence type="ECO:0000256" key="3">
    <source>
        <dbReference type="ARBA" id="ARBA00029447"/>
    </source>
</evidence>
<feature type="region of interest" description="Disordered" evidence="5">
    <location>
        <begin position="547"/>
        <end position="608"/>
    </location>
</feature>
<proteinExistence type="inferred from homology"/>
<dbReference type="Proteomes" id="UP000001935">
    <property type="component" value="Chromosome"/>
</dbReference>
<dbReference type="GO" id="GO:0005886">
    <property type="term" value="C:plasma membrane"/>
    <property type="evidence" value="ECO:0007669"/>
    <property type="project" value="TreeGrafter"/>
</dbReference>
<feature type="domain" description="HAMP" evidence="8">
    <location>
        <begin position="213"/>
        <end position="265"/>
    </location>
</feature>